<keyword evidence="1" id="KW-0472">Membrane</keyword>
<dbReference type="AlphaFoldDB" id="A0A9J7HUA8"/>
<dbReference type="Proteomes" id="UP000001554">
    <property type="component" value="Unplaced"/>
</dbReference>
<dbReference type="OrthoDB" id="441660at2759"/>
<feature type="domain" description="C-type lectin" evidence="2">
    <location>
        <begin position="161"/>
        <end position="259"/>
    </location>
</feature>
<feature type="transmembrane region" description="Helical" evidence="1">
    <location>
        <begin position="20"/>
        <end position="38"/>
    </location>
</feature>
<protein>
    <submittedName>
        <fullName evidence="4">Aggrecan core protein-like</fullName>
    </submittedName>
</protein>
<dbReference type="OMA" id="HWLENCA"/>
<sequence length="259" mass="28676">MLIVASHAVELRNKVKSRRAWVVIIACAVLMAGLLFIAEGVVPGGLFLGTNIKDIIVIGKELENPRNPWWATFDKGNSSDTTFLTAPVSTSVSKSAAGTSWTAVYQDNSSVDVVLTTLPLRPGLKSPEPYTDNTGMDETSPDTPTLLLTTALQCPSEWRKYNNHCYKLVTDKASWSTASSRCKHHGAILASITDRAENNFVKNLISNYDSRFPAIWLGLYKESGQWKWTDGSRVDYKNWAPGEPSNSHWLENCAFVYSK</sequence>
<dbReference type="RefSeq" id="XP_035665701.1">
    <property type="nucleotide sequence ID" value="XM_035809808.1"/>
</dbReference>
<organism evidence="3 4">
    <name type="scientific">Branchiostoma floridae</name>
    <name type="common">Florida lancelet</name>
    <name type="synonym">Amphioxus</name>
    <dbReference type="NCBI Taxonomy" id="7739"/>
    <lineage>
        <taxon>Eukaryota</taxon>
        <taxon>Metazoa</taxon>
        <taxon>Chordata</taxon>
        <taxon>Cephalochordata</taxon>
        <taxon>Leptocardii</taxon>
        <taxon>Amphioxiformes</taxon>
        <taxon>Branchiostomatidae</taxon>
        <taxon>Branchiostoma</taxon>
    </lineage>
</organism>
<dbReference type="GeneID" id="118408939"/>
<keyword evidence="3" id="KW-1185">Reference proteome</keyword>
<evidence type="ECO:0000259" key="2">
    <source>
        <dbReference type="PROSITE" id="PS50041"/>
    </source>
</evidence>
<gene>
    <name evidence="4" type="primary">LOC118408939</name>
</gene>
<accession>A0A9J7HUA8</accession>
<feature type="non-terminal residue" evidence="4">
    <location>
        <position position="259"/>
    </location>
</feature>
<proteinExistence type="predicted"/>
<evidence type="ECO:0000313" key="4">
    <source>
        <dbReference type="RefSeq" id="XP_035665701.1"/>
    </source>
</evidence>
<reference evidence="4" key="1">
    <citation type="submission" date="2025-08" db="UniProtKB">
        <authorList>
            <consortium name="RefSeq"/>
        </authorList>
    </citation>
    <scope>IDENTIFICATION</scope>
    <source>
        <strain evidence="4">S238N-H82</strain>
        <tissue evidence="4">Testes</tissue>
    </source>
</reference>
<dbReference type="Gene3D" id="3.10.100.10">
    <property type="entry name" value="Mannose-Binding Protein A, subunit A"/>
    <property type="match status" value="1"/>
</dbReference>
<dbReference type="InterPro" id="IPR016187">
    <property type="entry name" value="CTDL_fold"/>
</dbReference>
<dbReference type="PROSITE" id="PS50041">
    <property type="entry name" value="C_TYPE_LECTIN_2"/>
    <property type="match status" value="1"/>
</dbReference>
<keyword evidence="1" id="KW-0812">Transmembrane</keyword>
<dbReference type="InterPro" id="IPR050111">
    <property type="entry name" value="C-type_lectin/snaclec_domain"/>
</dbReference>
<evidence type="ECO:0000256" key="1">
    <source>
        <dbReference type="SAM" id="Phobius"/>
    </source>
</evidence>
<dbReference type="InterPro" id="IPR001304">
    <property type="entry name" value="C-type_lectin-like"/>
</dbReference>
<dbReference type="PANTHER" id="PTHR22803">
    <property type="entry name" value="MANNOSE, PHOSPHOLIPASE, LECTIN RECEPTOR RELATED"/>
    <property type="match status" value="1"/>
</dbReference>
<dbReference type="KEGG" id="bfo:118408939"/>
<dbReference type="InterPro" id="IPR016186">
    <property type="entry name" value="C-type_lectin-like/link_sf"/>
</dbReference>
<dbReference type="SMART" id="SM00034">
    <property type="entry name" value="CLECT"/>
    <property type="match status" value="1"/>
</dbReference>
<dbReference type="FunFam" id="3.10.100.10:FF:000094">
    <property type="entry name" value="Uncharacterized protein"/>
    <property type="match status" value="1"/>
</dbReference>
<evidence type="ECO:0000313" key="3">
    <source>
        <dbReference type="Proteomes" id="UP000001554"/>
    </source>
</evidence>
<name>A0A9J7HUA8_BRAFL</name>
<keyword evidence="1" id="KW-1133">Transmembrane helix</keyword>
<dbReference type="Pfam" id="PF00059">
    <property type="entry name" value="Lectin_C"/>
    <property type="match status" value="1"/>
</dbReference>
<dbReference type="GO" id="GO:0038023">
    <property type="term" value="F:signaling receptor activity"/>
    <property type="evidence" value="ECO:0000318"/>
    <property type="project" value="GO_Central"/>
</dbReference>
<dbReference type="SUPFAM" id="SSF56436">
    <property type="entry name" value="C-type lectin-like"/>
    <property type="match status" value="1"/>
</dbReference>